<dbReference type="InterPro" id="IPR008407">
    <property type="entry name" value="Brnchd-chn_aa_trnsp_AzlD"/>
</dbReference>
<evidence type="ECO:0000313" key="3">
    <source>
        <dbReference type="Proteomes" id="UP000681526"/>
    </source>
</evidence>
<keyword evidence="1" id="KW-1133">Transmembrane helix</keyword>
<feature type="transmembrane region" description="Helical" evidence="1">
    <location>
        <begin position="79"/>
        <end position="106"/>
    </location>
</feature>
<dbReference type="Proteomes" id="UP000681526">
    <property type="component" value="Unassembled WGS sequence"/>
</dbReference>
<dbReference type="EMBL" id="CAJRAY010000019">
    <property type="protein sequence ID" value="CAG5080608.1"/>
    <property type="molecule type" value="Genomic_DNA"/>
</dbReference>
<sequence>MSVSREFLWMLIGTAVVTFIPRTLPLILISRLKLPGYVMKFLKHVPLAVMTALVAQAVLTEGEAWISPDNLEWAAFIPTLAVALLTRSLLLTVVTGVVCTALLAWLPL</sequence>
<keyword evidence="3" id="KW-1185">Reference proteome</keyword>
<dbReference type="Pfam" id="PF05437">
    <property type="entry name" value="AzlD"/>
    <property type="match status" value="1"/>
</dbReference>
<evidence type="ECO:0008006" key="4">
    <source>
        <dbReference type="Google" id="ProtNLM"/>
    </source>
</evidence>
<comment type="caution">
    <text evidence="2">The sequence shown here is derived from an EMBL/GenBank/DDBJ whole genome shotgun (WGS) entry which is preliminary data.</text>
</comment>
<feature type="transmembrane region" description="Helical" evidence="1">
    <location>
        <begin position="6"/>
        <end position="29"/>
    </location>
</feature>
<keyword evidence="1" id="KW-0812">Transmembrane</keyword>
<keyword evidence="1" id="KW-0472">Membrane</keyword>
<evidence type="ECO:0000256" key="1">
    <source>
        <dbReference type="SAM" id="Phobius"/>
    </source>
</evidence>
<evidence type="ECO:0000313" key="2">
    <source>
        <dbReference type="EMBL" id="CAG5080608.1"/>
    </source>
</evidence>
<name>A0ABN7RUA3_THEXY</name>
<proteinExistence type="predicted"/>
<reference evidence="2 3" key="1">
    <citation type="submission" date="2021-04" db="EMBL/GenBank/DDBJ databases">
        <authorList>
            <person name="Rakotoarivonina H."/>
        </authorList>
    </citation>
    <scope>NUCLEOTIDE SEQUENCE [LARGE SCALE GENOMIC DNA]</scope>
    <source>
        <strain evidence="2 3">XE</strain>
    </source>
</reference>
<dbReference type="RefSeq" id="WP_213483626.1">
    <property type="nucleotide sequence ID" value="NZ_CAJRAY010000019.1"/>
</dbReference>
<accession>A0ABN7RUA3</accession>
<organism evidence="2 3">
    <name type="scientific">Thermobacillus xylanilyticus</name>
    <dbReference type="NCBI Taxonomy" id="76633"/>
    <lineage>
        <taxon>Bacteria</taxon>
        <taxon>Bacillati</taxon>
        <taxon>Bacillota</taxon>
        <taxon>Bacilli</taxon>
        <taxon>Bacillales</taxon>
        <taxon>Paenibacillaceae</taxon>
        <taxon>Thermobacillus</taxon>
    </lineage>
</organism>
<protein>
    <recommendedName>
        <fullName evidence="4">Branched-chain amino acid ABC transporter</fullName>
    </recommendedName>
</protein>
<gene>
    <name evidence="2" type="primary">txxe 331</name>
    <name evidence="2" type="ORF">TXXE_04295</name>
</gene>